<name>A0ABD3AUA4_9GENT</name>
<dbReference type="EMBL" id="JBJUIK010000002">
    <property type="protein sequence ID" value="KAL3534794.1"/>
    <property type="molecule type" value="Genomic_DNA"/>
</dbReference>
<comment type="caution">
    <text evidence="1">The sequence shown here is derived from an EMBL/GenBank/DDBJ whole genome shotgun (WGS) entry which is preliminary data.</text>
</comment>
<organism evidence="1 2">
    <name type="scientific">Cinchona calisaya</name>
    <dbReference type="NCBI Taxonomy" id="153742"/>
    <lineage>
        <taxon>Eukaryota</taxon>
        <taxon>Viridiplantae</taxon>
        <taxon>Streptophyta</taxon>
        <taxon>Embryophyta</taxon>
        <taxon>Tracheophyta</taxon>
        <taxon>Spermatophyta</taxon>
        <taxon>Magnoliopsida</taxon>
        <taxon>eudicotyledons</taxon>
        <taxon>Gunneridae</taxon>
        <taxon>Pentapetalae</taxon>
        <taxon>asterids</taxon>
        <taxon>lamiids</taxon>
        <taxon>Gentianales</taxon>
        <taxon>Rubiaceae</taxon>
        <taxon>Cinchonoideae</taxon>
        <taxon>Cinchoneae</taxon>
        <taxon>Cinchona</taxon>
    </lineage>
</organism>
<dbReference type="Proteomes" id="UP001630127">
    <property type="component" value="Unassembled WGS sequence"/>
</dbReference>
<gene>
    <name evidence="1" type="ORF">ACH5RR_003255</name>
</gene>
<accession>A0ABD3AUA4</accession>
<keyword evidence="2" id="KW-1185">Reference proteome</keyword>
<evidence type="ECO:0000313" key="2">
    <source>
        <dbReference type="Proteomes" id="UP001630127"/>
    </source>
</evidence>
<evidence type="ECO:0000313" key="1">
    <source>
        <dbReference type="EMBL" id="KAL3534794.1"/>
    </source>
</evidence>
<reference evidence="1 2" key="1">
    <citation type="submission" date="2024-11" db="EMBL/GenBank/DDBJ databases">
        <title>A near-complete genome assembly of Cinchona calisaya.</title>
        <authorList>
            <person name="Lian D.C."/>
            <person name="Zhao X.W."/>
            <person name="Wei L."/>
        </authorList>
    </citation>
    <scope>NUCLEOTIDE SEQUENCE [LARGE SCALE GENOMIC DNA]</scope>
    <source>
        <tissue evidence="1">Nenye</tissue>
    </source>
</reference>
<sequence>MSFSVMEPNVNKFGGTGERKISEGEMEAKTTISQEMMSRDNYVGVLIRGHHNCKAHDCITKDLVRSLPSVTGSRNGFLAKEYIIGAKTETSFRNQLGPGQYENSSLIWGLLNGYFAQLRLEYST</sequence>
<protein>
    <submittedName>
        <fullName evidence="1">Uncharacterized protein</fullName>
    </submittedName>
</protein>
<dbReference type="AlphaFoldDB" id="A0ABD3AUA4"/>
<proteinExistence type="predicted"/>